<keyword evidence="2 6" id="KW-0560">Oxidoreductase</keyword>
<name>A0A6A6T1N3_9PLEO</name>
<accession>A0A6A6T1N3</accession>
<dbReference type="InterPro" id="IPR016162">
    <property type="entry name" value="Ald_DH_N"/>
</dbReference>
<comment type="similarity">
    <text evidence="1 6">Belongs to the aldehyde dehydrogenase family.</text>
</comment>
<dbReference type="InterPro" id="IPR016163">
    <property type="entry name" value="Ald_DH_C"/>
</dbReference>
<evidence type="ECO:0000256" key="3">
    <source>
        <dbReference type="ARBA" id="ARBA00023027"/>
    </source>
</evidence>
<dbReference type="PANTHER" id="PTHR43720:SF2">
    <property type="entry name" value="2-AMINOMUCONIC SEMIALDEHYDE DEHYDROGENASE"/>
    <property type="match status" value="1"/>
</dbReference>
<dbReference type="Gene3D" id="3.40.309.10">
    <property type="entry name" value="Aldehyde Dehydrogenase, Chain A, domain 2"/>
    <property type="match status" value="1"/>
</dbReference>
<dbReference type="Gene3D" id="3.40.605.10">
    <property type="entry name" value="Aldehyde Dehydrogenase, Chain A, domain 1"/>
    <property type="match status" value="1"/>
</dbReference>
<dbReference type="SUPFAM" id="SSF53720">
    <property type="entry name" value="ALDH-like"/>
    <property type="match status" value="1"/>
</dbReference>
<dbReference type="GO" id="GO:0006598">
    <property type="term" value="P:polyamine catabolic process"/>
    <property type="evidence" value="ECO:0007669"/>
    <property type="project" value="TreeGrafter"/>
</dbReference>
<feature type="domain" description="Aldehyde dehydrogenase" evidence="7">
    <location>
        <begin position="29"/>
        <end position="493"/>
    </location>
</feature>
<dbReference type="GO" id="GO:0046394">
    <property type="term" value="P:carboxylic acid biosynthetic process"/>
    <property type="evidence" value="ECO:0007669"/>
    <property type="project" value="UniProtKB-ARBA"/>
</dbReference>
<dbReference type="OrthoDB" id="310895at2759"/>
<dbReference type="FunFam" id="3.40.605.10:FF:000050">
    <property type="entry name" value="Aldehyde dehydrogenase, mitochondrial"/>
    <property type="match status" value="1"/>
</dbReference>
<organism evidence="8 9">
    <name type="scientific">Lophiostoma macrostomum CBS 122681</name>
    <dbReference type="NCBI Taxonomy" id="1314788"/>
    <lineage>
        <taxon>Eukaryota</taxon>
        <taxon>Fungi</taxon>
        <taxon>Dikarya</taxon>
        <taxon>Ascomycota</taxon>
        <taxon>Pezizomycotina</taxon>
        <taxon>Dothideomycetes</taxon>
        <taxon>Pleosporomycetidae</taxon>
        <taxon>Pleosporales</taxon>
        <taxon>Lophiostomataceae</taxon>
        <taxon>Lophiostoma</taxon>
    </lineage>
</organism>
<sequence length="503" mass="54324">MSDGLSQELTAPNGRKYTQPLGLFINNEWRAAKSGEKITTVNPTNEEVIASVHAAGREDIDEAVSAARTAFNGEWREVNPTQRGALLNKFAALVEEHRETLATIETWDNGKPYSDSYSGDVGEVLAVFRYYAGYADKNFGQVIDTKPSQLCYTVLEPKGVCAQIVPWNYPLGMSAWKLAPALAAGNTVILKASEQTPLSILYLANLFVEAGFPPGVVNIVNGDGKVAGVALASHTDVNKIAFTGSTATGREIMKAASSNLKDITLETGGKSPAVIFDDADLDNAVQWSHYGIMGNAGQICTATSRILVQEGIYDRFLKAFGEKIKATSIVGDPFEEKTYQGPQVSKAQYDRILSYVESGKEEGAEVYTGGKPSTVLGGKGYFIEPTIFTKVTPKMRIYREEIFGPFGVVLSFKTEEEAVKIANDTEYGLGAAVFTRDLSRAHTLAKKIESGNVWINSNQSSDVRVPFGGMKQSGIGRENGEAGIKAYLTSKSIYVNLAVKASL</sequence>
<feature type="active site" evidence="5">
    <location>
        <position position="266"/>
    </location>
</feature>
<dbReference type="FunFam" id="3.40.309.10:FF:000012">
    <property type="entry name" value="Betaine aldehyde dehydrogenase"/>
    <property type="match status" value="1"/>
</dbReference>
<evidence type="ECO:0000256" key="5">
    <source>
        <dbReference type="PROSITE-ProRule" id="PRU10007"/>
    </source>
</evidence>
<dbReference type="FunFam" id="3.40.605.10:FF:000026">
    <property type="entry name" value="Aldehyde dehydrogenase, putative"/>
    <property type="match status" value="1"/>
</dbReference>
<gene>
    <name evidence="8" type="ORF">K491DRAFT_769309</name>
</gene>
<dbReference type="Pfam" id="PF00171">
    <property type="entry name" value="Aldedh"/>
    <property type="match status" value="1"/>
</dbReference>
<evidence type="ECO:0000256" key="1">
    <source>
        <dbReference type="ARBA" id="ARBA00009986"/>
    </source>
</evidence>
<evidence type="ECO:0000256" key="2">
    <source>
        <dbReference type="ARBA" id="ARBA00023002"/>
    </source>
</evidence>
<keyword evidence="3" id="KW-0520">NAD</keyword>
<dbReference type="Proteomes" id="UP000799324">
    <property type="component" value="Unassembled WGS sequence"/>
</dbReference>
<evidence type="ECO:0000259" key="7">
    <source>
        <dbReference type="Pfam" id="PF00171"/>
    </source>
</evidence>
<dbReference type="PANTHER" id="PTHR43720">
    <property type="entry name" value="2-AMINOMUCONIC SEMIALDEHYDE DEHYDROGENASE"/>
    <property type="match status" value="1"/>
</dbReference>
<evidence type="ECO:0000256" key="4">
    <source>
        <dbReference type="ARBA" id="ARBA00024226"/>
    </source>
</evidence>
<protein>
    <recommendedName>
        <fullName evidence="4">aldehyde dehydrogenase (NAD(+))</fullName>
        <ecNumber evidence="4">1.2.1.3</ecNumber>
    </recommendedName>
</protein>
<dbReference type="InterPro" id="IPR016161">
    <property type="entry name" value="Ald_DH/histidinol_DH"/>
</dbReference>
<evidence type="ECO:0000256" key="6">
    <source>
        <dbReference type="RuleBase" id="RU003345"/>
    </source>
</evidence>
<evidence type="ECO:0000313" key="8">
    <source>
        <dbReference type="EMBL" id="KAF2653650.1"/>
    </source>
</evidence>
<dbReference type="AlphaFoldDB" id="A0A6A6T1N3"/>
<keyword evidence="9" id="KW-1185">Reference proteome</keyword>
<evidence type="ECO:0000313" key="9">
    <source>
        <dbReference type="Proteomes" id="UP000799324"/>
    </source>
</evidence>
<reference evidence="8" key="1">
    <citation type="journal article" date="2020" name="Stud. Mycol.">
        <title>101 Dothideomycetes genomes: a test case for predicting lifestyles and emergence of pathogens.</title>
        <authorList>
            <person name="Haridas S."/>
            <person name="Albert R."/>
            <person name="Binder M."/>
            <person name="Bloem J."/>
            <person name="Labutti K."/>
            <person name="Salamov A."/>
            <person name="Andreopoulos B."/>
            <person name="Baker S."/>
            <person name="Barry K."/>
            <person name="Bills G."/>
            <person name="Bluhm B."/>
            <person name="Cannon C."/>
            <person name="Castanera R."/>
            <person name="Culley D."/>
            <person name="Daum C."/>
            <person name="Ezra D."/>
            <person name="Gonzalez J."/>
            <person name="Henrissat B."/>
            <person name="Kuo A."/>
            <person name="Liang C."/>
            <person name="Lipzen A."/>
            <person name="Lutzoni F."/>
            <person name="Magnuson J."/>
            <person name="Mondo S."/>
            <person name="Nolan M."/>
            <person name="Ohm R."/>
            <person name="Pangilinan J."/>
            <person name="Park H.-J."/>
            <person name="Ramirez L."/>
            <person name="Alfaro M."/>
            <person name="Sun H."/>
            <person name="Tritt A."/>
            <person name="Yoshinaga Y."/>
            <person name="Zwiers L.-H."/>
            <person name="Turgeon B."/>
            <person name="Goodwin S."/>
            <person name="Spatafora J."/>
            <person name="Crous P."/>
            <person name="Grigoriev I."/>
        </authorList>
    </citation>
    <scope>NUCLEOTIDE SEQUENCE</scope>
    <source>
        <strain evidence="8">CBS 122681</strain>
    </source>
</reference>
<dbReference type="EC" id="1.2.1.3" evidence="4"/>
<dbReference type="PROSITE" id="PS00687">
    <property type="entry name" value="ALDEHYDE_DEHYDR_GLU"/>
    <property type="match status" value="1"/>
</dbReference>
<dbReference type="GO" id="GO:0004029">
    <property type="term" value="F:aldehyde dehydrogenase (NAD+) activity"/>
    <property type="evidence" value="ECO:0007669"/>
    <property type="project" value="UniProtKB-EC"/>
</dbReference>
<dbReference type="InterPro" id="IPR015590">
    <property type="entry name" value="Aldehyde_DH_dom"/>
</dbReference>
<dbReference type="InterPro" id="IPR029510">
    <property type="entry name" value="Ald_DH_CS_GLU"/>
</dbReference>
<proteinExistence type="inferred from homology"/>
<dbReference type="EMBL" id="MU004377">
    <property type="protein sequence ID" value="KAF2653650.1"/>
    <property type="molecule type" value="Genomic_DNA"/>
</dbReference>